<accession>A0A432WCV9</accession>
<dbReference type="SUPFAM" id="SSF56801">
    <property type="entry name" value="Acetyl-CoA synthetase-like"/>
    <property type="match status" value="1"/>
</dbReference>
<dbReference type="AlphaFoldDB" id="A0A432WCV9"/>
<keyword evidence="2" id="KW-1185">Reference proteome</keyword>
<dbReference type="Proteomes" id="UP000287823">
    <property type="component" value="Unassembled WGS sequence"/>
</dbReference>
<evidence type="ECO:0000313" key="2">
    <source>
        <dbReference type="Proteomes" id="UP000287823"/>
    </source>
</evidence>
<dbReference type="InterPro" id="IPR042099">
    <property type="entry name" value="ANL_N_sf"/>
</dbReference>
<organism evidence="1 2">
    <name type="scientific">Aliidiomarina soli</name>
    <dbReference type="NCBI Taxonomy" id="1928574"/>
    <lineage>
        <taxon>Bacteria</taxon>
        <taxon>Pseudomonadati</taxon>
        <taxon>Pseudomonadota</taxon>
        <taxon>Gammaproteobacteria</taxon>
        <taxon>Alteromonadales</taxon>
        <taxon>Idiomarinaceae</taxon>
        <taxon>Aliidiomarina</taxon>
    </lineage>
</organism>
<gene>
    <name evidence="1" type="ORF">CWE14_12725</name>
</gene>
<dbReference type="Gene3D" id="3.30.300.30">
    <property type="match status" value="1"/>
</dbReference>
<comment type="caution">
    <text evidence="1">The sequence shown here is derived from an EMBL/GenBank/DDBJ whole genome shotgun (WGS) entry which is preliminary data.</text>
</comment>
<proteinExistence type="predicted"/>
<dbReference type="Gene3D" id="3.40.50.12780">
    <property type="entry name" value="N-terminal domain of ligase-like"/>
    <property type="match status" value="1"/>
</dbReference>
<reference evidence="1 2" key="1">
    <citation type="journal article" date="2011" name="Front. Microbiol.">
        <title>Genomic signatures of strain selection and enhancement in Bacillus atrophaeus var. globigii, a historical biowarfare simulant.</title>
        <authorList>
            <person name="Gibbons H.S."/>
            <person name="Broomall S.M."/>
            <person name="McNew L.A."/>
            <person name="Daligault H."/>
            <person name="Chapman C."/>
            <person name="Bruce D."/>
            <person name="Karavis M."/>
            <person name="Krepps M."/>
            <person name="McGregor P.A."/>
            <person name="Hong C."/>
            <person name="Park K.H."/>
            <person name="Akmal A."/>
            <person name="Feldman A."/>
            <person name="Lin J.S."/>
            <person name="Chang W.E."/>
            <person name="Higgs B.W."/>
            <person name="Demirev P."/>
            <person name="Lindquist J."/>
            <person name="Liem A."/>
            <person name="Fochler E."/>
            <person name="Read T.D."/>
            <person name="Tapia R."/>
            <person name="Johnson S."/>
            <person name="Bishop-Lilly K.A."/>
            <person name="Detter C."/>
            <person name="Han C."/>
            <person name="Sozhamannan S."/>
            <person name="Rosenzweig C.N."/>
            <person name="Skowronski E.W."/>
        </authorList>
    </citation>
    <scope>NUCLEOTIDE SEQUENCE [LARGE SCALE GENOMIC DNA]</scope>
    <source>
        <strain evidence="1 2">Y4G10-17</strain>
    </source>
</reference>
<dbReference type="EMBL" id="PIPO01000006">
    <property type="protein sequence ID" value="RUO30238.1"/>
    <property type="molecule type" value="Genomic_DNA"/>
</dbReference>
<evidence type="ECO:0000313" key="1">
    <source>
        <dbReference type="EMBL" id="RUO30238.1"/>
    </source>
</evidence>
<protein>
    <recommendedName>
        <fullName evidence="3">AMP-dependent synthetase/ligase domain-containing protein</fullName>
    </recommendedName>
</protein>
<dbReference type="InterPro" id="IPR045851">
    <property type="entry name" value="AMP-bd_C_sf"/>
</dbReference>
<name>A0A432WCV9_9GAMM</name>
<evidence type="ECO:0008006" key="3">
    <source>
        <dbReference type="Google" id="ProtNLM"/>
    </source>
</evidence>
<dbReference type="RefSeq" id="WP_126799718.1">
    <property type="nucleotide sequence ID" value="NZ_PIPO01000006.1"/>
</dbReference>
<sequence length="406" mass="44718">MSTLLGYLSQFTDSKQPRVHNYGPNVQSTQTFKAVAKQAKALRNQYAAVAGSRLALTLTASADALVHMVALDGFVAELILLPVDHAVPKGCHFHISERGQLRDLNDYSSDNLPVVTQWGLLDEHGDVISYSLDELANNDLVQQDSMQHPLRWGVMQEPAELAGLLVWLRALRHGEDIVLAQADTLNALADMFIHAEVNAIAAPPRLWRNLTASEEITRLALHFALVNGGIVDAATLQRLENLFPDAMLAHSFSNTGAGVSWLIDDREPGLPVSLFAANDDGLKLEINDAQLDIRFTGSGATIHTGYLAVKQDQRVFLLGHQDNQLMVGGRGVQPEVVEQALLQVVGVADVQASSMPNPVLGELVRVDVLAPSQRTVAERKLFKRTLQEHCRECLEPWQRPARYYFH</sequence>